<gene>
    <name evidence="3" type="primary">LOC140037902</name>
</gene>
<evidence type="ECO:0000313" key="2">
    <source>
        <dbReference type="Proteomes" id="UP001652660"/>
    </source>
</evidence>
<evidence type="ECO:0000259" key="1">
    <source>
        <dbReference type="Pfam" id="PF07727"/>
    </source>
</evidence>
<accession>A0ABM4X562</accession>
<dbReference type="RefSeq" id="XP_071939167.1">
    <property type="nucleotide sequence ID" value="XM_072083066.1"/>
</dbReference>
<dbReference type="SUPFAM" id="SSF56672">
    <property type="entry name" value="DNA/RNA polymerases"/>
    <property type="match status" value="1"/>
</dbReference>
<dbReference type="Pfam" id="PF07727">
    <property type="entry name" value="RVT_2"/>
    <property type="match status" value="1"/>
</dbReference>
<sequence length="268" mass="30730">MDDMLITGDDRVGIQTLKEFRSTQFEMKNLWTVSYFLGFEVFKSSMGYYLSQTKYASDLLSHAGIINSKTIDTPLETNIKLCPNDGELLSDPTQYRQLVGSLVYLTITPPDISYVVHLVSQFMSSLRSTHYVVVLQILHYVKGTIYRGLHFFLSSSLELRSYSDIDWADDPTDHCSTTSYCFFLGDSLISWRRRKQSVVSQSSSESEYCALADTTAELLWLHWLLHDIGVPFSASTPIYCDNKSAVQIAHNDVFHKRMKHIEINYHFV</sequence>
<evidence type="ECO:0000313" key="3">
    <source>
        <dbReference type="RefSeq" id="XP_071939167.1"/>
    </source>
</evidence>
<organism evidence="2 3">
    <name type="scientific">Coffea arabica</name>
    <name type="common">Arabian coffee</name>
    <dbReference type="NCBI Taxonomy" id="13443"/>
    <lineage>
        <taxon>Eukaryota</taxon>
        <taxon>Viridiplantae</taxon>
        <taxon>Streptophyta</taxon>
        <taxon>Embryophyta</taxon>
        <taxon>Tracheophyta</taxon>
        <taxon>Spermatophyta</taxon>
        <taxon>Magnoliopsida</taxon>
        <taxon>eudicotyledons</taxon>
        <taxon>Gunneridae</taxon>
        <taxon>Pentapetalae</taxon>
        <taxon>asterids</taxon>
        <taxon>lamiids</taxon>
        <taxon>Gentianales</taxon>
        <taxon>Rubiaceae</taxon>
        <taxon>Ixoroideae</taxon>
        <taxon>Gardenieae complex</taxon>
        <taxon>Bertiereae - Coffeeae clade</taxon>
        <taxon>Coffeeae</taxon>
        <taxon>Coffea</taxon>
    </lineage>
</organism>
<protein>
    <submittedName>
        <fullName evidence="3">Uncharacterized mitochondrial protein AtMg00810-like</fullName>
    </submittedName>
</protein>
<dbReference type="GeneID" id="140037902"/>
<dbReference type="InterPro" id="IPR043502">
    <property type="entry name" value="DNA/RNA_pol_sf"/>
</dbReference>
<dbReference type="PANTHER" id="PTHR11439:SF461">
    <property type="entry name" value="OS10G0432200 PROTEIN"/>
    <property type="match status" value="1"/>
</dbReference>
<dbReference type="Proteomes" id="UP001652660">
    <property type="component" value="Chromosome 3c"/>
</dbReference>
<dbReference type="InterPro" id="IPR013103">
    <property type="entry name" value="RVT_2"/>
</dbReference>
<feature type="domain" description="Reverse transcriptase Ty1/copia-type" evidence="1">
    <location>
        <begin position="2"/>
        <end position="76"/>
    </location>
</feature>
<name>A0ABM4X562_COFAR</name>
<dbReference type="CDD" id="cd09272">
    <property type="entry name" value="RNase_HI_RT_Ty1"/>
    <property type="match status" value="1"/>
</dbReference>
<reference evidence="3" key="1">
    <citation type="submission" date="2025-08" db="UniProtKB">
        <authorList>
            <consortium name="RefSeq"/>
        </authorList>
    </citation>
    <scope>IDENTIFICATION</scope>
    <source>
        <tissue evidence="3">Leaves</tissue>
    </source>
</reference>
<keyword evidence="2" id="KW-1185">Reference proteome</keyword>
<dbReference type="PANTHER" id="PTHR11439">
    <property type="entry name" value="GAG-POL-RELATED RETROTRANSPOSON"/>
    <property type="match status" value="1"/>
</dbReference>
<proteinExistence type="predicted"/>